<evidence type="ECO:0000313" key="1">
    <source>
        <dbReference type="EMBL" id="AEN89692.1"/>
    </source>
</evidence>
<evidence type="ECO:0008006" key="3">
    <source>
        <dbReference type="Google" id="ProtNLM"/>
    </source>
</evidence>
<organism evidence="1 2">
    <name type="scientific">Priestia megaterium (strain WSH-002)</name>
    <name type="common">Bacillus megaterium</name>
    <dbReference type="NCBI Taxonomy" id="1006007"/>
    <lineage>
        <taxon>Bacteria</taxon>
        <taxon>Bacillati</taxon>
        <taxon>Bacillota</taxon>
        <taxon>Bacilli</taxon>
        <taxon>Bacillales</taxon>
        <taxon>Bacillaceae</taxon>
        <taxon>Priestia</taxon>
    </lineage>
</organism>
<name>A0A8D3WZF7_PRIMW</name>
<dbReference type="RefSeq" id="WP_014460034.1">
    <property type="nucleotide sequence ID" value="NC_017138.1"/>
</dbReference>
<sequence length="282" mass="33204">MNQDFKFRAYKHAMDFESVYNHYDEHYKVMDNPTVWRYMDFTKFKSLLEDRSVFFAKPSSFADPLEGSYSNWDVSELKENGELTTETSRDYMKKVQEFSAISCWHINEHESAGMWDLYLSSNANGVAVKTNYHNLMLSIDDLTYRIFAGKVQYIDFHKEMTSRNIYDTLFYKRKSFSHENELRLLAIASRIDGEGHERFLESNNVPVDEWDEKEQELEARSYKFTHPGGTMIPCNLNQLIGEVYVSPKSSPEFVEEIKTLVKKHGLSHKKVVQSDLYNDYVY</sequence>
<protein>
    <recommendedName>
        <fullName evidence="3">DUF2971 domain-containing protein</fullName>
    </recommendedName>
</protein>
<reference evidence="1 2" key="1">
    <citation type="journal article" date="2011" name="J. Bacteriol.">
        <title>Complete genome sequence of the industrial strain Bacillus megaterium WSH-002.</title>
        <authorList>
            <person name="Liu L."/>
            <person name="Li Y."/>
            <person name="Zhang J."/>
            <person name="Zou W."/>
            <person name="Zhou Z."/>
            <person name="Liu J."/>
            <person name="Li X."/>
            <person name="Wang L."/>
            <person name="Chen J."/>
        </authorList>
    </citation>
    <scope>NUCLEOTIDE SEQUENCE [LARGE SCALE GENOMIC DNA]</scope>
    <source>
        <strain evidence="1 2">WSH-002</strain>
    </source>
</reference>
<dbReference type="Proteomes" id="UP000001283">
    <property type="component" value="Chromosome"/>
</dbReference>
<dbReference type="KEGG" id="bmh:BMWSH_2810"/>
<evidence type="ECO:0000313" key="2">
    <source>
        <dbReference type="Proteomes" id="UP000001283"/>
    </source>
</evidence>
<gene>
    <name evidence="1" type="ORF">BMWSH_2810</name>
</gene>
<dbReference type="AlphaFoldDB" id="A0A8D3WZF7"/>
<accession>A0A8D3WZF7</accession>
<proteinExistence type="predicted"/>
<dbReference type="EMBL" id="CP003017">
    <property type="protein sequence ID" value="AEN89692.1"/>
    <property type="molecule type" value="Genomic_DNA"/>
</dbReference>